<organism evidence="3 4">
    <name type="scientific">Bdellovibrio bacteriovorus</name>
    <dbReference type="NCBI Taxonomy" id="959"/>
    <lineage>
        <taxon>Bacteria</taxon>
        <taxon>Pseudomonadati</taxon>
        <taxon>Bdellovibrionota</taxon>
        <taxon>Bdellovibrionia</taxon>
        <taxon>Bdellovibrionales</taxon>
        <taxon>Pseudobdellovibrionaceae</taxon>
        <taxon>Bdellovibrio</taxon>
    </lineage>
</organism>
<reference evidence="3 4" key="1">
    <citation type="submission" date="2017-04" db="EMBL/GenBank/DDBJ databases">
        <title>Whole genome sequence of Bdellovibrio bacteriovorus strain SSB218315.</title>
        <authorList>
            <person name="Oyedara O."/>
            <person name="Rodriguez-Perez M.A."/>
        </authorList>
    </citation>
    <scope>NUCLEOTIDE SEQUENCE [LARGE SCALE GENOMIC DNA]</scope>
    <source>
        <strain evidence="3 4">SSB218315</strain>
    </source>
</reference>
<dbReference type="InterPro" id="IPR009875">
    <property type="entry name" value="PilZ_domain"/>
</dbReference>
<accession>A0A1Z3N8B6</accession>
<feature type="domain" description="GYF" evidence="2">
    <location>
        <begin position="6"/>
        <end position="44"/>
    </location>
</feature>
<dbReference type="SUPFAM" id="SSF141371">
    <property type="entry name" value="PilZ domain-like"/>
    <property type="match status" value="1"/>
</dbReference>
<name>A0A1Z3N8B6_BDEBC</name>
<dbReference type="OrthoDB" id="5290913at2"/>
<feature type="domain" description="PilZ" evidence="1">
    <location>
        <begin position="127"/>
        <end position="222"/>
    </location>
</feature>
<gene>
    <name evidence="3" type="ORF">B9G79_09115</name>
</gene>
<dbReference type="Pfam" id="PF14237">
    <property type="entry name" value="GYF_2"/>
    <property type="match status" value="1"/>
</dbReference>
<sequence>MNPKNWFVLTDGQVNGPFDVQEVESRVASAKEAQIWGRGQSEWMTPIKWRQSLKDSSQVAIAANEPEGLWKVRVEGKDRPPMKYSALISFLKGMTDYSAVDVCSDNSNVWKEIYSIPRIVDDLGISRRSHPRVPMVGTLACESPKGEFSCRVISISEGGLGVNDAQNLQIGERFKGTLTSPNLFVTINTTCEVVYVGNDGYAGLRFVGLPEEFKSSIIEYVRKFAMV</sequence>
<proteinExistence type="predicted"/>
<dbReference type="GO" id="GO:0035438">
    <property type="term" value="F:cyclic-di-GMP binding"/>
    <property type="evidence" value="ECO:0007669"/>
    <property type="project" value="InterPro"/>
</dbReference>
<evidence type="ECO:0000259" key="1">
    <source>
        <dbReference type="Pfam" id="PF07238"/>
    </source>
</evidence>
<dbReference type="InterPro" id="IPR025640">
    <property type="entry name" value="GYF_2"/>
</dbReference>
<dbReference type="AlphaFoldDB" id="A0A1Z3N8B6"/>
<dbReference type="Gene3D" id="2.40.10.220">
    <property type="entry name" value="predicted glycosyltransferase like domains"/>
    <property type="match status" value="1"/>
</dbReference>
<dbReference type="EMBL" id="CP020946">
    <property type="protein sequence ID" value="ASD63722.1"/>
    <property type="molecule type" value="Genomic_DNA"/>
</dbReference>
<dbReference type="Pfam" id="PF07238">
    <property type="entry name" value="PilZ"/>
    <property type="match status" value="1"/>
</dbReference>
<evidence type="ECO:0000313" key="3">
    <source>
        <dbReference type="EMBL" id="ASD63722.1"/>
    </source>
</evidence>
<protein>
    <submittedName>
        <fullName evidence="3">PilZ domain-containing protein</fullName>
    </submittedName>
</protein>
<evidence type="ECO:0000259" key="2">
    <source>
        <dbReference type="Pfam" id="PF14237"/>
    </source>
</evidence>
<dbReference type="Proteomes" id="UP000197003">
    <property type="component" value="Chromosome"/>
</dbReference>
<evidence type="ECO:0000313" key="4">
    <source>
        <dbReference type="Proteomes" id="UP000197003"/>
    </source>
</evidence>
<dbReference type="RefSeq" id="WP_088565242.1">
    <property type="nucleotide sequence ID" value="NZ_CP020946.1"/>
</dbReference>